<dbReference type="Pfam" id="PF02153">
    <property type="entry name" value="PDH_N"/>
    <property type="match status" value="1"/>
</dbReference>
<dbReference type="GO" id="GO:0004665">
    <property type="term" value="F:prephenate dehydrogenase (NADP+) activity"/>
    <property type="evidence" value="ECO:0007669"/>
    <property type="project" value="InterPro"/>
</dbReference>
<gene>
    <name evidence="11" type="ORF">CGZ94_16920</name>
</gene>
<sequence>MSDEPDPFSGSDYGPVLIIGAGLVGASVGCALTEAGIEVHLRDQVPSHARVAAGRGAGSVEPIDPEAVALVVVAVPPRVLAPVVSAALDEFANAVVTDVGSVKGSVLRDLAARGLELRRYVGSHPMAGSHLAGPVTARPDLFTDRTWVIAPHATATPGAIETVTRLATISGANPVVMDAEEHDLAVAAVSHLPHAVSAMLAAGLTETKPAHLQLAGQGVRDVTRIAAGDPELWDQILTANAPAVADQLAALSTRLGELAERLAEQRPVDDLLATGVAGTRAIPGKHGRAQTEYARMIIEIPDAPGSLARFFTDAGAAGVNVEDISIEHDPVREVGWLQVSVRPELAPDFSAAMSDRGWHLHEG</sequence>
<dbReference type="SUPFAM" id="SSF51735">
    <property type="entry name" value="NAD(P)-binding Rossmann-fold domains"/>
    <property type="match status" value="1"/>
</dbReference>
<keyword evidence="7" id="KW-0520">NAD</keyword>
<dbReference type="InterPro" id="IPR002912">
    <property type="entry name" value="ACT_dom"/>
</dbReference>
<keyword evidence="5" id="KW-0057">Aromatic amino acid biosynthesis</keyword>
<keyword evidence="12" id="KW-1185">Reference proteome</keyword>
<evidence type="ECO:0000256" key="6">
    <source>
        <dbReference type="ARBA" id="ARBA00023002"/>
    </source>
</evidence>
<dbReference type="Proteomes" id="UP000215896">
    <property type="component" value="Unassembled WGS sequence"/>
</dbReference>
<dbReference type="PANTHER" id="PTHR21363:SF0">
    <property type="entry name" value="PREPHENATE DEHYDROGENASE [NADP(+)]"/>
    <property type="match status" value="1"/>
</dbReference>
<dbReference type="PROSITE" id="PS51176">
    <property type="entry name" value="PDH_ADH"/>
    <property type="match status" value="1"/>
</dbReference>
<organism evidence="11 12">
    <name type="scientific">Enemella evansiae</name>
    <dbReference type="NCBI Taxonomy" id="2016499"/>
    <lineage>
        <taxon>Bacteria</taxon>
        <taxon>Bacillati</taxon>
        <taxon>Actinomycetota</taxon>
        <taxon>Actinomycetes</taxon>
        <taxon>Propionibacteriales</taxon>
        <taxon>Propionibacteriaceae</taxon>
        <taxon>Enemella</taxon>
    </lineage>
</organism>
<evidence type="ECO:0000313" key="11">
    <source>
        <dbReference type="EMBL" id="OYO10674.1"/>
    </source>
</evidence>
<dbReference type="InterPro" id="IPR050812">
    <property type="entry name" value="Preph/Arog_dehydrog"/>
</dbReference>
<dbReference type="InterPro" id="IPR036291">
    <property type="entry name" value="NAD(P)-bd_dom_sf"/>
</dbReference>
<feature type="domain" description="Prephenate/arogenate dehydrogenase" evidence="9">
    <location>
        <begin position="14"/>
        <end position="293"/>
    </location>
</feature>
<dbReference type="UniPathway" id="UPA00122">
    <property type="reaction ID" value="UER00961"/>
</dbReference>
<keyword evidence="5" id="KW-0028">Amino-acid biosynthesis</keyword>
<comment type="pathway">
    <text evidence="1">Amino-acid biosynthesis; L-tyrosine biosynthesis; (4-hydroxyphenyl)pyruvate from prephenate (NAD(+) route): step 1/1.</text>
</comment>
<dbReference type="PANTHER" id="PTHR21363">
    <property type="entry name" value="PREPHENATE DEHYDROGENASE"/>
    <property type="match status" value="1"/>
</dbReference>
<dbReference type="GO" id="GO:0006571">
    <property type="term" value="P:tyrosine biosynthetic process"/>
    <property type="evidence" value="ECO:0007669"/>
    <property type="project" value="UniProtKB-UniPathway"/>
</dbReference>
<dbReference type="InterPro" id="IPR046825">
    <property type="entry name" value="PDH_C"/>
</dbReference>
<dbReference type="EC" id="1.3.1.12" evidence="3"/>
<dbReference type="EMBL" id="NMVO01000016">
    <property type="protein sequence ID" value="OYO10674.1"/>
    <property type="molecule type" value="Genomic_DNA"/>
</dbReference>
<dbReference type="InterPro" id="IPR046826">
    <property type="entry name" value="PDH_N"/>
</dbReference>
<evidence type="ECO:0000256" key="2">
    <source>
        <dbReference type="ARBA" id="ARBA00007964"/>
    </source>
</evidence>
<evidence type="ECO:0000256" key="8">
    <source>
        <dbReference type="ARBA" id="ARBA00049260"/>
    </source>
</evidence>
<evidence type="ECO:0000259" key="9">
    <source>
        <dbReference type="PROSITE" id="PS51176"/>
    </source>
</evidence>
<dbReference type="RefSeq" id="WP_094406335.1">
    <property type="nucleotide sequence ID" value="NZ_NMVO01000016.1"/>
</dbReference>
<keyword evidence="6" id="KW-0560">Oxidoreductase</keyword>
<dbReference type="GO" id="GO:0008977">
    <property type="term" value="F:prephenate dehydrogenase (NAD+) activity"/>
    <property type="evidence" value="ECO:0007669"/>
    <property type="project" value="UniProtKB-EC"/>
</dbReference>
<proteinExistence type="inferred from homology"/>
<evidence type="ECO:0000256" key="1">
    <source>
        <dbReference type="ARBA" id="ARBA00005067"/>
    </source>
</evidence>
<comment type="similarity">
    <text evidence="2">Belongs to the prephenate/arogenate dehydrogenase family.</text>
</comment>
<evidence type="ECO:0000256" key="3">
    <source>
        <dbReference type="ARBA" id="ARBA00012068"/>
    </source>
</evidence>
<reference evidence="11 12" key="1">
    <citation type="submission" date="2017-07" db="EMBL/GenBank/DDBJ databases">
        <title>Draft whole genome sequences of clinical Proprionibacteriaceae strains.</title>
        <authorList>
            <person name="Bernier A.-M."/>
            <person name="Bernard K."/>
            <person name="Domingo M.-C."/>
        </authorList>
    </citation>
    <scope>NUCLEOTIDE SEQUENCE [LARGE SCALE GENOMIC DNA]</scope>
    <source>
        <strain evidence="11 12">NML 030167</strain>
    </source>
</reference>
<dbReference type="Gene3D" id="1.10.3660.10">
    <property type="entry name" value="6-phosphogluconate dehydrogenase C-terminal like domain"/>
    <property type="match status" value="1"/>
</dbReference>
<comment type="caution">
    <text evidence="11">The sequence shown here is derived from an EMBL/GenBank/DDBJ whole genome shotgun (WGS) entry which is preliminary data.</text>
</comment>
<dbReference type="InterPro" id="IPR008927">
    <property type="entry name" value="6-PGluconate_DH-like_C_sf"/>
</dbReference>
<dbReference type="Pfam" id="PF20463">
    <property type="entry name" value="PDH_C"/>
    <property type="match status" value="1"/>
</dbReference>
<evidence type="ECO:0000256" key="7">
    <source>
        <dbReference type="ARBA" id="ARBA00023027"/>
    </source>
</evidence>
<dbReference type="NCBIfam" id="NF005112">
    <property type="entry name" value="PRK06545.2-4"/>
    <property type="match status" value="1"/>
</dbReference>
<dbReference type="AlphaFoldDB" id="A0A255GCM7"/>
<dbReference type="NCBIfam" id="NF005111">
    <property type="entry name" value="PRK06545.2-3"/>
    <property type="match status" value="1"/>
</dbReference>
<comment type="catalytic activity">
    <reaction evidence="8">
        <text>prephenate + NAD(+) = 3-(4-hydroxyphenyl)pyruvate + CO2 + NADH</text>
        <dbReference type="Rhea" id="RHEA:13869"/>
        <dbReference type="ChEBI" id="CHEBI:16526"/>
        <dbReference type="ChEBI" id="CHEBI:29934"/>
        <dbReference type="ChEBI" id="CHEBI:36242"/>
        <dbReference type="ChEBI" id="CHEBI:57540"/>
        <dbReference type="ChEBI" id="CHEBI:57945"/>
        <dbReference type="EC" id="1.3.1.12"/>
    </reaction>
</comment>
<evidence type="ECO:0000313" key="12">
    <source>
        <dbReference type="Proteomes" id="UP000215896"/>
    </source>
</evidence>
<dbReference type="InterPro" id="IPR003099">
    <property type="entry name" value="Prephen_DH"/>
</dbReference>
<dbReference type="GO" id="GO:0070403">
    <property type="term" value="F:NAD+ binding"/>
    <property type="evidence" value="ECO:0007669"/>
    <property type="project" value="InterPro"/>
</dbReference>
<name>A0A255GCM7_9ACTN</name>
<protein>
    <recommendedName>
        <fullName evidence="4">Prephenate dehydrogenase</fullName>
        <ecNumber evidence="3">1.3.1.12</ecNumber>
    </recommendedName>
</protein>
<evidence type="ECO:0000259" key="10">
    <source>
        <dbReference type="PROSITE" id="PS51671"/>
    </source>
</evidence>
<accession>A0A255GCM7</accession>
<keyword evidence="5" id="KW-0827">Tyrosine biosynthesis</keyword>
<dbReference type="Gene3D" id="3.40.50.720">
    <property type="entry name" value="NAD(P)-binding Rossmann-like Domain"/>
    <property type="match status" value="1"/>
</dbReference>
<dbReference type="OrthoDB" id="9802008at2"/>
<evidence type="ECO:0000256" key="4">
    <source>
        <dbReference type="ARBA" id="ARBA00016891"/>
    </source>
</evidence>
<dbReference type="SUPFAM" id="SSF48179">
    <property type="entry name" value="6-phosphogluconate dehydrogenase C-terminal domain-like"/>
    <property type="match status" value="1"/>
</dbReference>
<dbReference type="PROSITE" id="PS51671">
    <property type="entry name" value="ACT"/>
    <property type="match status" value="1"/>
</dbReference>
<feature type="domain" description="ACT" evidence="10">
    <location>
        <begin position="295"/>
        <end position="363"/>
    </location>
</feature>
<evidence type="ECO:0000256" key="5">
    <source>
        <dbReference type="ARBA" id="ARBA00022498"/>
    </source>
</evidence>